<name>A0A380BN02_SPOPA</name>
<keyword evidence="1" id="KW-0812">Transmembrane</keyword>
<proteinExistence type="predicted"/>
<organism evidence="2 3">
    <name type="scientific">Sporosarcina pasteurii</name>
    <name type="common">Bacillus pasteurii</name>
    <dbReference type="NCBI Taxonomy" id="1474"/>
    <lineage>
        <taxon>Bacteria</taxon>
        <taxon>Bacillati</taxon>
        <taxon>Bacillota</taxon>
        <taxon>Bacilli</taxon>
        <taxon>Bacillales</taxon>
        <taxon>Caryophanaceae</taxon>
        <taxon>Sporosarcina</taxon>
    </lineage>
</organism>
<protein>
    <submittedName>
        <fullName evidence="2">Uncharacterized protein</fullName>
    </submittedName>
</protein>
<sequence length="178" mass="20467">MIIALLLLILFVVVIVFRKWKAFIISVFSFSIVIVLVFKFPVLLQKSTELLGEGLDQIQVGSLIDKDDTSQIENNVIYLALKRNPKILMRVEKDIVKELTLVTEPIDTSISTMKGINLNSTFADVVHNYGESYRYLKFVEMYGVGIEYRDKKNGIIVQFFFDNDKPNSQVRNIEVIKK</sequence>
<dbReference type="EMBL" id="UGYZ01000002">
    <property type="protein sequence ID" value="SUJ03072.1"/>
    <property type="molecule type" value="Genomic_DNA"/>
</dbReference>
<dbReference type="Proteomes" id="UP000254519">
    <property type="component" value="Unassembled WGS sequence"/>
</dbReference>
<evidence type="ECO:0000313" key="2">
    <source>
        <dbReference type="EMBL" id="SUJ03072.1"/>
    </source>
</evidence>
<accession>A0A380BN02</accession>
<reference evidence="2 3" key="1">
    <citation type="submission" date="2018-06" db="EMBL/GenBank/DDBJ databases">
        <authorList>
            <consortium name="Pathogen Informatics"/>
            <person name="Doyle S."/>
        </authorList>
    </citation>
    <scope>NUCLEOTIDE SEQUENCE [LARGE SCALE GENOMIC DNA]</scope>
    <source>
        <strain evidence="3">ATCC 11859 / DSM 33 / NCIB 8841 / NCTC 4822</strain>
    </source>
</reference>
<keyword evidence="1" id="KW-0472">Membrane</keyword>
<feature type="transmembrane region" description="Helical" evidence="1">
    <location>
        <begin position="28"/>
        <end position="44"/>
    </location>
</feature>
<keyword evidence="3" id="KW-1185">Reference proteome</keyword>
<evidence type="ECO:0000256" key="1">
    <source>
        <dbReference type="SAM" id="Phobius"/>
    </source>
</evidence>
<evidence type="ECO:0000313" key="3">
    <source>
        <dbReference type="Proteomes" id="UP000254519"/>
    </source>
</evidence>
<dbReference type="AlphaFoldDB" id="A0A380BN02"/>
<keyword evidence="1" id="KW-1133">Transmembrane helix</keyword>
<gene>
    <name evidence="2" type="ORF">NCTC4822_01341</name>
</gene>